<evidence type="ECO:0000256" key="2">
    <source>
        <dbReference type="ARBA" id="ARBA00023125"/>
    </source>
</evidence>
<evidence type="ECO:0000259" key="4">
    <source>
        <dbReference type="PROSITE" id="PS50995"/>
    </source>
</evidence>
<dbReference type="GO" id="GO:0003677">
    <property type="term" value="F:DNA binding"/>
    <property type="evidence" value="ECO:0007669"/>
    <property type="project" value="UniProtKB-KW"/>
</dbReference>
<dbReference type="Pfam" id="PF12802">
    <property type="entry name" value="MarR_2"/>
    <property type="match status" value="1"/>
</dbReference>
<sequence length="148" mass="16239">MQEYLGLLIAAARSRIKQVVLAQVAQFGLAPQQFWMLVALREHPGLSQAALAERVRADAPTVSRTLAALLERGLVRSEPDPEDRRRSCVFLTPAGERLAGEVAAVAEGVRNAVVDGMSPAEQATVRRGLKRILENLDRYEAQVRGRRA</sequence>
<dbReference type="PROSITE" id="PS01117">
    <property type="entry name" value="HTH_MARR_1"/>
    <property type="match status" value="1"/>
</dbReference>
<dbReference type="GO" id="GO:0006950">
    <property type="term" value="P:response to stress"/>
    <property type="evidence" value="ECO:0007669"/>
    <property type="project" value="TreeGrafter"/>
</dbReference>
<dbReference type="PROSITE" id="PS50995">
    <property type="entry name" value="HTH_MARR_2"/>
    <property type="match status" value="1"/>
</dbReference>
<evidence type="ECO:0000256" key="3">
    <source>
        <dbReference type="ARBA" id="ARBA00023163"/>
    </source>
</evidence>
<organism evidence="5 6">
    <name type="scientific">Anaeromyxobacter diazotrophicus</name>
    <dbReference type="NCBI Taxonomy" id="2590199"/>
    <lineage>
        <taxon>Bacteria</taxon>
        <taxon>Pseudomonadati</taxon>
        <taxon>Myxococcota</taxon>
        <taxon>Myxococcia</taxon>
        <taxon>Myxococcales</taxon>
        <taxon>Cystobacterineae</taxon>
        <taxon>Anaeromyxobacteraceae</taxon>
        <taxon>Anaeromyxobacter</taxon>
    </lineage>
</organism>
<comment type="caution">
    <text evidence="5">The sequence shown here is derived from an EMBL/GenBank/DDBJ whole genome shotgun (WGS) entry which is preliminary data.</text>
</comment>
<dbReference type="SMART" id="SM00347">
    <property type="entry name" value="HTH_MARR"/>
    <property type="match status" value="1"/>
</dbReference>
<dbReference type="InterPro" id="IPR036390">
    <property type="entry name" value="WH_DNA-bd_sf"/>
</dbReference>
<dbReference type="PANTHER" id="PTHR33164">
    <property type="entry name" value="TRANSCRIPTIONAL REGULATOR, MARR FAMILY"/>
    <property type="match status" value="1"/>
</dbReference>
<dbReference type="PANTHER" id="PTHR33164:SF64">
    <property type="entry name" value="TRANSCRIPTIONAL REGULATOR SLYA"/>
    <property type="match status" value="1"/>
</dbReference>
<name>A0A7I9VL04_9BACT</name>
<evidence type="ECO:0000256" key="1">
    <source>
        <dbReference type="ARBA" id="ARBA00023015"/>
    </source>
</evidence>
<dbReference type="AlphaFoldDB" id="A0A7I9VL04"/>
<keyword evidence="6" id="KW-1185">Reference proteome</keyword>
<dbReference type="SUPFAM" id="SSF46785">
    <property type="entry name" value="Winged helix' DNA-binding domain"/>
    <property type="match status" value="1"/>
</dbReference>
<proteinExistence type="predicted"/>
<dbReference type="InterPro" id="IPR039422">
    <property type="entry name" value="MarR/SlyA-like"/>
</dbReference>
<evidence type="ECO:0000313" key="6">
    <source>
        <dbReference type="Proteomes" id="UP000503640"/>
    </source>
</evidence>
<keyword evidence="1" id="KW-0805">Transcription regulation</keyword>
<dbReference type="Gene3D" id="1.10.10.10">
    <property type="entry name" value="Winged helix-like DNA-binding domain superfamily/Winged helix DNA-binding domain"/>
    <property type="match status" value="1"/>
</dbReference>
<dbReference type="RefSeq" id="WP_176064595.1">
    <property type="nucleotide sequence ID" value="NZ_BJTG01000004.1"/>
</dbReference>
<reference evidence="6" key="1">
    <citation type="journal article" date="2020" name="Appl. Environ. Microbiol.">
        <title>Diazotrophic Anaeromyxobacter Isolates from Soils.</title>
        <authorList>
            <person name="Masuda Y."/>
            <person name="Yamanaka H."/>
            <person name="Xu Z.X."/>
            <person name="Shiratori Y."/>
            <person name="Aono T."/>
            <person name="Amachi S."/>
            <person name="Senoo K."/>
            <person name="Itoh H."/>
        </authorList>
    </citation>
    <scope>NUCLEOTIDE SEQUENCE [LARGE SCALE GENOMIC DNA]</scope>
    <source>
        <strain evidence="6">R267</strain>
    </source>
</reference>
<dbReference type="InterPro" id="IPR036388">
    <property type="entry name" value="WH-like_DNA-bd_sf"/>
</dbReference>
<dbReference type="GO" id="GO:0003700">
    <property type="term" value="F:DNA-binding transcription factor activity"/>
    <property type="evidence" value="ECO:0007669"/>
    <property type="project" value="InterPro"/>
</dbReference>
<feature type="domain" description="HTH marR-type" evidence="4">
    <location>
        <begin position="1"/>
        <end position="134"/>
    </location>
</feature>
<protein>
    <recommendedName>
        <fullName evidence="4">HTH marR-type domain-containing protein</fullName>
    </recommendedName>
</protein>
<dbReference type="InterPro" id="IPR023187">
    <property type="entry name" value="Tscrpt_reg_MarR-type_CS"/>
</dbReference>
<dbReference type="PRINTS" id="PR00598">
    <property type="entry name" value="HTHMARR"/>
</dbReference>
<gene>
    <name evidence="5" type="ORF">AMYX_18470</name>
</gene>
<keyword evidence="3" id="KW-0804">Transcription</keyword>
<dbReference type="EMBL" id="BJTG01000004">
    <property type="protein sequence ID" value="GEJ57106.1"/>
    <property type="molecule type" value="Genomic_DNA"/>
</dbReference>
<dbReference type="InterPro" id="IPR000835">
    <property type="entry name" value="HTH_MarR-typ"/>
</dbReference>
<evidence type="ECO:0000313" key="5">
    <source>
        <dbReference type="EMBL" id="GEJ57106.1"/>
    </source>
</evidence>
<keyword evidence="2" id="KW-0238">DNA-binding</keyword>
<accession>A0A7I9VL04</accession>
<dbReference type="Proteomes" id="UP000503640">
    <property type="component" value="Unassembled WGS sequence"/>
</dbReference>